<feature type="transmembrane region" description="Helical" evidence="5">
    <location>
        <begin position="85"/>
        <end position="107"/>
    </location>
</feature>
<keyword evidence="3 5" id="KW-1133">Transmembrane helix</keyword>
<dbReference type="AlphaFoldDB" id="A0A2T1DLS5"/>
<dbReference type="RefSeq" id="WP_073069313.1">
    <property type="nucleotide sequence ID" value="NZ_MPPI01000002.1"/>
</dbReference>
<comment type="subcellular location">
    <subcellularLocation>
        <location evidence="1">Membrane</location>
    </subcellularLocation>
</comment>
<evidence type="ECO:0000256" key="1">
    <source>
        <dbReference type="ARBA" id="ARBA00004370"/>
    </source>
</evidence>
<reference evidence="6 7" key="2">
    <citation type="submission" date="2018-03" db="EMBL/GenBank/DDBJ databases">
        <title>The ancient ancestry and fast evolution of plastids.</title>
        <authorList>
            <person name="Moore K.R."/>
            <person name="Magnabosco C."/>
            <person name="Momper L."/>
            <person name="Gold D.A."/>
            <person name="Bosak T."/>
            <person name="Fournier G.P."/>
        </authorList>
    </citation>
    <scope>NUCLEOTIDE SEQUENCE [LARGE SCALE GENOMIC DNA]</scope>
    <source>
        <strain evidence="6 7">ULC007</strain>
    </source>
</reference>
<comment type="caution">
    <text evidence="6">The sequence shown here is derived from an EMBL/GenBank/DDBJ whole genome shotgun (WGS) entry which is preliminary data.</text>
</comment>
<evidence type="ECO:0000256" key="4">
    <source>
        <dbReference type="ARBA" id="ARBA00023136"/>
    </source>
</evidence>
<organism evidence="6 7">
    <name type="scientific">Phormidesmis priestleyi ULC007</name>
    <dbReference type="NCBI Taxonomy" id="1920490"/>
    <lineage>
        <taxon>Bacteria</taxon>
        <taxon>Bacillati</taxon>
        <taxon>Cyanobacteriota</taxon>
        <taxon>Cyanophyceae</taxon>
        <taxon>Leptolyngbyales</taxon>
        <taxon>Leptolyngbyaceae</taxon>
        <taxon>Phormidesmis</taxon>
    </lineage>
</organism>
<dbReference type="Pfam" id="PF01124">
    <property type="entry name" value="MAPEG"/>
    <property type="match status" value="1"/>
</dbReference>
<dbReference type="InterPro" id="IPR001129">
    <property type="entry name" value="Membr-assoc_MAPEG"/>
</dbReference>
<dbReference type="OrthoDB" id="343936at2"/>
<evidence type="ECO:0000256" key="3">
    <source>
        <dbReference type="ARBA" id="ARBA00022989"/>
    </source>
</evidence>
<feature type="transmembrane region" description="Helical" evidence="5">
    <location>
        <begin position="62"/>
        <end position="79"/>
    </location>
</feature>
<sequence>MTIPLWVLLGFAGWTLVVLLGTIGIYRWSRILTGRAKPNEFPADIPHGDDWYRRAMRSHANCLENLPIYTAIVVVIVATDTRSPVLDILATLLLVARIMQTIIHIGFKQSNMVVGFRFSLFFAQLICMIGMGIMVAMVVSKP</sequence>
<dbReference type="GO" id="GO:0016020">
    <property type="term" value="C:membrane"/>
    <property type="evidence" value="ECO:0007669"/>
    <property type="project" value="UniProtKB-SubCell"/>
</dbReference>
<gene>
    <name evidence="6" type="ORF">C7B65_02390</name>
</gene>
<keyword evidence="7" id="KW-1185">Reference proteome</keyword>
<accession>A0A2T1DLS5</accession>
<evidence type="ECO:0000313" key="7">
    <source>
        <dbReference type="Proteomes" id="UP000238634"/>
    </source>
</evidence>
<name>A0A2T1DLS5_9CYAN</name>
<proteinExistence type="predicted"/>
<evidence type="ECO:0000256" key="2">
    <source>
        <dbReference type="ARBA" id="ARBA00022692"/>
    </source>
</evidence>
<dbReference type="SUPFAM" id="SSF161084">
    <property type="entry name" value="MAPEG domain-like"/>
    <property type="match status" value="1"/>
</dbReference>
<evidence type="ECO:0000256" key="5">
    <source>
        <dbReference type="SAM" id="Phobius"/>
    </source>
</evidence>
<evidence type="ECO:0000313" key="6">
    <source>
        <dbReference type="EMBL" id="PSB21457.1"/>
    </source>
</evidence>
<reference evidence="6 7" key="1">
    <citation type="submission" date="2018-02" db="EMBL/GenBank/DDBJ databases">
        <authorList>
            <person name="Cohen D.B."/>
            <person name="Kent A.D."/>
        </authorList>
    </citation>
    <scope>NUCLEOTIDE SEQUENCE [LARGE SCALE GENOMIC DNA]</scope>
    <source>
        <strain evidence="6 7">ULC007</strain>
    </source>
</reference>
<protein>
    <submittedName>
        <fullName evidence="6">MAPEG family protein</fullName>
    </submittedName>
</protein>
<keyword evidence="2 5" id="KW-0812">Transmembrane</keyword>
<feature type="transmembrane region" description="Helical" evidence="5">
    <location>
        <begin position="119"/>
        <end position="139"/>
    </location>
</feature>
<dbReference type="Proteomes" id="UP000238634">
    <property type="component" value="Unassembled WGS sequence"/>
</dbReference>
<dbReference type="EMBL" id="PVWG01000002">
    <property type="protein sequence ID" value="PSB21457.1"/>
    <property type="molecule type" value="Genomic_DNA"/>
</dbReference>
<keyword evidence="4 5" id="KW-0472">Membrane</keyword>
<feature type="transmembrane region" description="Helical" evidence="5">
    <location>
        <begin position="6"/>
        <end position="28"/>
    </location>
</feature>
<dbReference type="Gene3D" id="1.20.120.550">
    <property type="entry name" value="Membrane associated eicosanoid/glutathione metabolism-like domain"/>
    <property type="match status" value="1"/>
</dbReference>
<dbReference type="InterPro" id="IPR023352">
    <property type="entry name" value="MAPEG-like_dom_sf"/>
</dbReference>